<accession>A0A4Q4TTW2</accession>
<dbReference type="OrthoDB" id="3783451at2759"/>
<evidence type="ECO:0000313" key="2">
    <source>
        <dbReference type="Proteomes" id="UP000293360"/>
    </source>
</evidence>
<organism evidence="1 2">
    <name type="scientific">Monosporascus ibericus</name>
    <dbReference type="NCBI Taxonomy" id="155417"/>
    <lineage>
        <taxon>Eukaryota</taxon>
        <taxon>Fungi</taxon>
        <taxon>Dikarya</taxon>
        <taxon>Ascomycota</taxon>
        <taxon>Pezizomycotina</taxon>
        <taxon>Sordariomycetes</taxon>
        <taxon>Xylariomycetidae</taxon>
        <taxon>Xylariales</taxon>
        <taxon>Xylariales incertae sedis</taxon>
        <taxon>Monosporascus</taxon>
    </lineage>
</organism>
<dbReference type="EMBL" id="QJNU01000027">
    <property type="protein sequence ID" value="RYP09944.1"/>
    <property type="molecule type" value="Genomic_DNA"/>
</dbReference>
<gene>
    <name evidence="1" type="ORF">DL764_000986</name>
</gene>
<evidence type="ECO:0000313" key="1">
    <source>
        <dbReference type="EMBL" id="RYP09944.1"/>
    </source>
</evidence>
<reference evidence="1 2" key="1">
    <citation type="submission" date="2018-06" db="EMBL/GenBank/DDBJ databases">
        <title>Complete Genomes of Monosporascus.</title>
        <authorList>
            <person name="Robinson A.J."/>
            <person name="Natvig D.O."/>
        </authorList>
    </citation>
    <scope>NUCLEOTIDE SEQUENCE [LARGE SCALE GENOMIC DNA]</scope>
    <source>
        <strain evidence="1 2">CBS 110550</strain>
    </source>
</reference>
<comment type="caution">
    <text evidence="1">The sequence shown here is derived from an EMBL/GenBank/DDBJ whole genome shotgun (WGS) entry which is preliminary data.</text>
</comment>
<sequence>MENCNARNTIYLECRGPSPPLLPPLKIECRKEGFNQAAFRLLDWPVFAPITSIRVLDLDDHTKQPQWTALFRDGKPHHPVAQEPAHNPPVSRMRITINASFGARRWNNFRVTERQPAPLVIANHDGAPITVAQFVREFGSYALRHRDVLTEIWDTTPTPNPFYYAFCGPHVAHDAAYEIFIAPEDDSERRQRWANFTCELQAELWSRQDEAAVQLLGQLMHRVL</sequence>
<proteinExistence type="predicted"/>
<protein>
    <submittedName>
        <fullName evidence="1">Uncharacterized protein</fullName>
    </submittedName>
</protein>
<dbReference type="Proteomes" id="UP000293360">
    <property type="component" value="Unassembled WGS sequence"/>
</dbReference>
<dbReference type="AlphaFoldDB" id="A0A4Q4TTW2"/>
<name>A0A4Q4TTW2_9PEZI</name>
<keyword evidence="2" id="KW-1185">Reference proteome</keyword>